<protein>
    <submittedName>
        <fullName evidence="4">Gryzun, putative trafficking through golgi-domain-containing protein</fullName>
    </submittedName>
</protein>
<evidence type="ECO:0000313" key="4">
    <source>
        <dbReference type="EMBL" id="KAK7205709.1"/>
    </source>
</evidence>
<feature type="region of interest" description="Disordered" evidence="1">
    <location>
        <begin position="1102"/>
        <end position="1137"/>
    </location>
</feature>
<evidence type="ECO:0000313" key="5">
    <source>
        <dbReference type="Proteomes" id="UP001498771"/>
    </source>
</evidence>
<dbReference type="Pfam" id="PF11817">
    <property type="entry name" value="Foie-gras_1"/>
    <property type="match status" value="1"/>
</dbReference>
<dbReference type="Proteomes" id="UP001498771">
    <property type="component" value="Unassembled WGS sequence"/>
</dbReference>
<dbReference type="PANTHER" id="PTHR14374">
    <property type="entry name" value="FOIE GRAS"/>
    <property type="match status" value="1"/>
</dbReference>
<name>A0ABR1F787_9ASCO</name>
<comment type="caution">
    <text evidence="4">The sequence shown here is derived from an EMBL/GenBank/DDBJ whole genome shotgun (WGS) entry which is preliminary data.</text>
</comment>
<sequence>MDLYPVEYMCHNVPLMALSGLTTSRIAERLLLNSSDSDTPASIDPEFPYAAEIFKAFMDDSMGKIWEPSAVKSNAKPQPMFRVIAVDKNYQLPLKKASPMSPGSISSVSSGPKSTELHSPLSPLSPESPIYPDGIISQFWLRKYRNALPAVYVGFYELYTESEDVKTKVNSDGELIKELNELKKYFAERNVKFTAVIVSRKSILQSVDLNDRISYLRKSTGLDARSGLCFIPPSSYVETQVFAKELKAALYPTALDFYGSLLKHARKKRGHNASPPSSLSPTQVLSPLGWEVRYEFKQAVFAEYRQDMDLAIKLYGIAYESLLEYFETLPTDSTRWNEARVILDTVAFKILKCNLYLNQPVMAQKVFNVHMQSIEGLVEKTFGTTESYSFYCWKALQYQVLAQLLDLVPETISPRSIPFVGVETEIVGPDFPPSNLLHHAGYQYLNAAKLTEKRKAKSGEVTTGAHDTYMNLPPDRELNFDHNSLILSFLESAYSRFDKSDGIQTRMQAYIAHEIARLHFSGKRFADALKYFHLAEGLYRKERWYDILGYILGDAIYAAEQAGNKEELVRVQFEFMSRDLQPWNDSAVGISRFISESDQTLDGSILDYVVSSENVVCFLDANFAFMAPEIHVSSTIGGQLTIHSKQIASVGNVVPTEIQINFSGSIKPVVIRHDPSAQSSRVQKLDLQDDGEVQSASASLEFGPDEMKTFEISQSFKKVESVSGSSVLTTFAEKTFVLKVAIDLETSEPDDTLARWFVVEDGKLVSQRLTALNPRTLTVKPKPPRLDITSNVKGPAYIDEKILLPLTVKAKEAEDIKMTMSAKVTNVEGQMEVKGTWSGTEDSTIDLGVTSPDSEPIVKDFALRMPAESCDLVMVVTVKYQLLSDPNIDIIKTHVVDIPVIFPFQVSYDLTPQIYPNKWPSPFFIYDLQSHNPPITKRWRLAATIDAVDMHNLEIEDYEFKISNTTGVDVKLLDGPKELSRGPAASDAYTHAFVLDVTNNDAVERRVANADARLSLKWRRKAAVKDETTDGFNIFNLPVLKLTFPLLEPRVLLDLESTSSELVHLVYYIENATSHILTFSVTLDLNTDMSLSYPLRHQLRQQSFSKNPAGATRIGNRPSHDDESEGRLSTSREKAAPLQQHSNFNYEGAKQVGVRVLPSSSRRLDYDLLPLAVTSGWQKVPALRVYDTHFKKTLSVFPASDKFRIDFKTGAVYVNISSSPTDELAEKPAAGSGDL</sequence>
<feature type="domain" description="Gryzun putative trafficking through Golgi" evidence="2">
    <location>
        <begin position="1142"/>
        <end position="1214"/>
    </location>
</feature>
<reference evidence="4 5" key="1">
    <citation type="submission" date="2024-03" db="EMBL/GenBank/DDBJ databases">
        <title>Genome-scale model development and genomic sequencing of the oleaginous clade Lipomyces.</title>
        <authorList>
            <consortium name="Lawrence Berkeley National Laboratory"/>
            <person name="Czajka J.J."/>
            <person name="Han Y."/>
            <person name="Kim J."/>
            <person name="Mondo S.J."/>
            <person name="Hofstad B.A."/>
            <person name="Robles A."/>
            <person name="Haridas S."/>
            <person name="Riley R."/>
            <person name="LaButti K."/>
            <person name="Pangilinan J."/>
            <person name="Andreopoulos W."/>
            <person name="Lipzen A."/>
            <person name="Yan J."/>
            <person name="Wang M."/>
            <person name="Ng V."/>
            <person name="Grigoriev I.V."/>
            <person name="Spatafora J.W."/>
            <person name="Magnuson J.K."/>
            <person name="Baker S.E."/>
            <person name="Pomraning K.R."/>
        </authorList>
    </citation>
    <scope>NUCLEOTIDE SEQUENCE [LARGE SCALE GENOMIC DNA]</scope>
    <source>
        <strain evidence="4 5">Phaff 52-87</strain>
    </source>
</reference>
<dbReference type="RefSeq" id="XP_064768742.1">
    <property type="nucleotide sequence ID" value="XM_064912362.1"/>
</dbReference>
<dbReference type="EMBL" id="JBBJBU010000004">
    <property type="protein sequence ID" value="KAK7205709.1"/>
    <property type="molecule type" value="Genomic_DNA"/>
</dbReference>
<evidence type="ECO:0000256" key="1">
    <source>
        <dbReference type="SAM" id="MobiDB-lite"/>
    </source>
</evidence>
<dbReference type="InterPro" id="IPR021773">
    <property type="entry name" value="TPC11"/>
</dbReference>
<gene>
    <name evidence="4" type="ORF">BZA70DRAFT_276845</name>
</gene>
<dbReference type="InterPro" id="IPR012880">
    <property type="entry name" value="Gryzun"/>
</dbReference>
<dbReference type="PANTHER" id="PTHR14374:SF0">
    <property type="entry name" value="TRAFFICKING PROTEIN PARTICLE COMPLEX SUBUNIT 11"/>
    <property type="match status" value="1"/>
</dbReference>
<feature type="domain" description="Gryzun putative trafficking through Golgi" evidence="2">
    <location>
        <begin position="610"/>
        <end position="1089"/>
    </location>
</feature>
<feature type="region of interest" description="Disordered" evidence="1">
    <location>
        <begin position="95"/>
        <end position="123"/>
    </location>
</feature>
<organism evidence="4 5">
    <name type="scientific">Myxozyma melibiosi</name>
    <dbReference type="NCBI Taxonomy" id="54550"/>
    <lineage>
        <taxon>Eukaryota</taxon>
        <taxon>Fungi</taxon>
        <taxon>Dikarya</taxon>
        <taxon>Ascomycota</taxon>
        <taxon>Saccharomycotina</taxon>
        <taxon>Lipomycetes</taxon>
        <taxon>Lipomycetales</taxon>
        <taxon>Lipomycetaceae</taxon>
        <taxon>Myxozyma</taxon>
    </lineage>
</organism>
<dbReference type="Pfam" id="PF07919">
    <property type="entry name" value="Gryzun"/>
    <property type="match status" value="2"/>
</dbReference>
<feature type="compositionally biased region" description="Low complexity" evidence="1">
    <location>
        <begin position="98"/>
        <end position="123"/>
    </location>
</feature>
<evidence type="ECO:0000259" key="3">
    <source>
        <dbReference type="Pfam" id="PF11817"/>
    </source>
</evidence>
<evidence type="ECO:0000259" key="2">
    <source>
        <dbReference type="Pfam" id="PF07919"/>
    </source>
</evidence>
<feature type="domain" description="Trafficking protein particle complex subunit 11" evidence="3">
    <location>
        <begin position="335"/>
        <end position="578"/>
    </location>
</feature>
<keyword evidence="5" id="KW-1185">Reference proteome</keyword>
<dbReference type="GeneID" id="90037874"/>
<proteinExistence type="predicted"/>
<accession>A0ABR1F787</accession>